<evidence type="ECO:0000256" key="5">
    <source>
        <dbReference type="ARBA" id="ARBA00023136"/>
    </source>
</evidence>
<dbReference type="AlphaFoldDB" id="A0A0C2MJA8"/>
<evidence type="ECO:0000256" key="4">
    <source>
        <dbReference type="ARBA" id="ARBA00022989"/>
    </source>
</evidence>
<keyword evidence="6" id="KW-0496">Mitochondrion</keyword>
<dbReference type="InterPro" id="IPR002994">
    <property type="entry name" value="Surf1/Shy1"/>
</dbReference>
<reference evidence="7 8" key="1">
    <citation type="journal article" date="2014" name="Genome Biol. Evol.">
        <title>The genome of the myxosporean Thelohanellus kitauei shows adaptations to nutrient acquisition within its fish host.</title>
        <authorList>
            <person name="Yang Y."/>
            <person name="Xiong J."/>
            <person name="Zhou Z."/>
            <person name="Huo F."/>
            <person name="Miao W."/>
            <person name="Ran C."/>
            <person name="Liu Y."/>
            <person name="Zhang J."/>
            <person name="Feng J."/>
            <person name="Wang M."/>
            <person name="Wang M."/>
            <person name="Wang L."/>
            <person name="Yao B."/>
        </authorList>
    </citation>
    <scope>NUCLEOTIDE SEQUENCE [LARGE SCALE GENOMIC DNA]</scope>
    <source>
        <strain evidence="7">Wuqing</strain>
    </source>
</reference>
<comment type="caution">
    <text evidence="7">The sequence shown here is derived from an EMBL/GenBank/DDBJ whole genome shotgun (WGS) entry which is preliminary data.</text>
</comment>
<evidence type="ECO:0000256" key="1">
    <source>
        <dbReference type="ARBA" id="ARBA00004370"/>
    </source>
</evidence>
<accession>A0A0C2MJA8</accession>
<comment type="function">
    <text evidence="6">Probably involved in the biogenesis of the COX complex.</text>
</comment>
<dbReference type="PANTHER" id="PTHR23427:SF2">
    <property type="entry name" value="SURFEIT LOCUS PROTEIN 1"/>
    <property type="match status" value="1"/>
</dbReference>
<dbReference type="EMBL" id="JWZT01003269">
    <property type="protein sequence ID" value="KII67231.1"/>
    <property type="molecule type" value="Genomic_DNA"/>
</dbReference>
<dbReference type="Proteomes" id="UP000031668">
    <property type="component" value="Unassembled WGS sequence"/>
</dbReference>
<evidence type="ECO:0000256" key="3">
    <source>
        <dbReference type="ARBA" id="ARBA00022692"/>
    </source>
</evidence>
<keyword evidence="5 6" id="KW-0472">Membrane</keyword>
<proteinExistence type="inferred from homology"/>
<evidence type="ECO:0000256" key="6">
    <source>
        <dbReference type="RuleBase" id="RU363076"/>
    </source>
</evidence>
<organism evidence="7 8">
    <name type="scientific">Thelohanellus kitauei</name>
    <name type="common">Myxosporean</name>
    <dbReference type="NCBI Taxonomy" id="669202"/>
    <lineage>
        <taxon>Eukaryota</taxon>
        <taxon>Metazoa</taxon>
        <taxon>Cnidaria</taxon>
        <taxon>Myxozoa</taxon>
        <taxon>Myxosporea</taxon>
        <taxon>Bivalvulida</taxon>
        <taxon>Platysporina</taxon>
        <taxon>Myxobolidae</taxon>
        <taxon>Thelohanellus</taxon>
    </lineage>
</organism>
<comment type="similarity">
    <text evidence="2 6">Belongs to the SURF1 family.</text>
</comment>
<comment type="subcellular location">
    <subcellularLocation>
        <location evidence="1">Membrane</location>
    </subcellularLocation>
    <subcellularLocation>
        <location evidence="6">Mitochondrion inner membrane</location>
        <topology evidence="6">Multi-pass membrane protein</topology>
    </subcellularLocation>
</comment>
<dbReference type="Pfam" id="PF02104">
    <property type="entry name" value="SURF1"/>
    <property type="match status" value="1"/>
</dbReference>
<name>A0A0C2MJA8_THEKT</name>
<evidence type="ECO:0000313" key="8">
    <source>
        <dbReference type="Proteomes" id="UP000031668"/>
    </source>
</evidence>
<dbReference type="OrthoDB" id="10040024at2759"/>
<dbReference type="PROSITE" id="PS50895">
    <property type="entry name" value="SURF1"/>
    <property type="match status" value="1"/>
</dbReference>
<gene>
    <name evidence="7" type="ORF">RF11_13867</name>
</gene>
<dbReference type="GO" id="GO:0005743">
    <property type="term" value="C:mitochondrial inner membrane"/>
    <property type="evidence" value="ECO:0007669"/>
    <property type="project" value="UniProtKB-SubCell"/>
</dbReference>
<evidence type="ECO:0000256" key="2">
    <source>
        <dbReference type="ARBA" id="ARBA00007165"/>
    </source>
</evidence>
<dbReference type="PANTHER" id="PTHR23427">
    <property type="entry name" value="SURFEIT LOCUS PROTEIN"/>
    <property type="match status" value="1"/>
</dbReference>
<keyword evidence="3 6" id="KW-0812">Transmembrane</keyword>
<keyword evidence="8" id="KW-1185">Reference proteome</keyword>
<comment type="caution">
    <text evidence="6">Lacks conserved residue(s) required for the propagation of feature annotation.</text>
</comment>
<keyword evidence="4 6" id="KW-1133">Transmembrane helix</keyword>
<protein>
    <recommendedName>
        <fullName evidence="6">SURF1-like protein</fullName>
    </recommendedName>
</protein>
<sequence length="258" mass="30486">MSAIFRNLHKSIIPAMNKFQRHIISYSGMKRVDHPKVMYMIPVLTTALSIWQIFRHFEKQEMKAKMREESKAIQPDFPDLDNCHKNRYKRYSLVGKFLHDTELLVGPCNPGVCEHPMPDLLKMLFDAHRYFHFYTHFRIKDSKKTIMVDRGYISADSPRINKEMRPETLVDKDDQVITGYLVPMSYLSALNKENLWMDVDYDVYTLRCDETMSFKDGPFGYGALPDIYDMHLPYAGFWFLATIISLYLLRRTKTIQLF</sequence>
<evidence type="ECO:0000313" key="7">
    <source>
        <dbReference type="EMBL" id="KII67231.1"/>
    </source>
</evidence>
<dbReference type="InterPro" id="IPR045214">
    <property type="entry name" value="Surf1/Surf4"/>
</dbReference>
<keyword evidence="6" id="KW-0999">Mitochondrion inner membrane</keyword>
<feature type="transmembrane region" description="Helical" evidence="6">
    <location>
        <begin position="231"/>
        <end position="249"/>
    </location>
</feature>